<dbReference type="AlphaFoldDB" id="A0A1Q9DXH0"/>
<dbReference type="Proteomes" id="UP000186817">
    <property type="component" value="Unassembled WGS sequence"/>
</dbReference>
<gene>
    <name evidence="1" type="ORF">AK812_SmicGene17562</name>
</gene>
<name>A0A1Q9DXH0_SYMMI</name>
<proteinExistence type="predicted"/>
<sequence length="159" mass="17218">MILGGVPHVTVAQQWPLEWSRHVVDSAQAILALRQECPKEVEWETVPVAHVIAAVGDLRCQVCQAVTAPRPPTKAALWKTAVVQCLLPIPGGFADAHGEVRLGGPLHEELLDRCLWAPGRFMSDGGSEFAAVTESLMRAYVSHQVVPPTAKRRMEDGAA</sequence>
<accession>A0A1Q9DXH0</accession>
<comment type="caution">
    <text evidence="1">The sequence shown here is derived from an EMBL/GenBank/DDBJ whole genome shotgun (WGS) entry which is preliminary data.</text>
</comment>
<evidence type="ECO:0000313" key="2">
    <source>
        <dbReference type="Proteomes" id="UP000186817"/>
    </source>
</evidence>
<keyword evidence="2" id="KW-1185">Reference proteome</keyword>
<reference evidence="1 2" key="1">
    <citation type="submission" date="2016-02" db="EMBL/GenBank/DDBJ databases">
        <title>Genome analysis of coral dinoflagellate symbionts highlights evolutionary adaptations to a symbiotic lifestyle.</title>
        <authorList>
            <person name="Aranda M."/>
            <person name="Li Y."/>
            <person name="Liew Y.J."/>
            <person name="Baumgarten S."/>
            <person name="Simakov O."/>
            <person name="Wilson M."/>
            <person name="Piel J."/>
            <person name="Ashoor H."/>
            <person name="Bougouffa S."/>
            <person name="Bajic V.B."/>
            <person name="Ryu T."/>
            <person name="Ravasi T."/>
            <person name="Bayer T."/>
            <person name="Micklem G."/>
            <person name="Kim H."/>
            <person name="Bhak J."/>
            <person name="Lajeunesse T.C."/>
            <person name="Voolstra C.R."/>
        </authorList>
    </citation>
    <scope>NUCLEOTIDE SEQUENCE [LARGE SCALE GENOMIC DNA]</scope>
    <source>
        <strain evidence="1 2">CCMP2467</strain>
    </source>
</reference>
<evidence type="ECO:0000313" key="1">
    <source>
        <dbReference type="EMBL" id="OLP99838.1"/>
    </source>
</evidence>
<dbReference type="EMBL" id="LSRX01000349">
    <property type="protein sequence ID" value="OLP99838.1"/>
    <property type="molecule type" value="Genomic_DNA"/>
</dbReference>
<organism evidence="1 2">
    <name type="scientific">Symbiodinium microadriaticum</name>
    <name type="common">Dinoflagellate</name>
    <name type="synonym">Zooxanthella microadriatica</name>
    <dbReference type="NCBI Taxonomy" id="2951"/>
    <lineage>
        <taxon>Eukaryota</taxon>
        <taxon>Sar</taxon>
        <taxon>Alveolata</taxon>
        <taxon>Dinophyceae</taxon>
        <taxon>Suessiales</taxon>
        <taxon>Symbiodiniaceae</taxon>
        <taxon>Symbiodinium</taxon>
    </lineage>
</organism>
<protein>
    <submittedName>
        <fullName evidence="1">Uncharacterized protein</fullName>
    </submittedName>
</protein>